<accession>A0AAN7DBH2</accession>
<feature type="region of interest" description="Disordered" evidence="2">
    <location>
        <begin position="70"/>
        <end position="100"/>
    </location>
</feature>
<dbReference type="InterPro" id="IPR018860">
    <property type="entry name" value="APC_suCDC26"/>
</dbReference>
<keyword evidence="1" id="KW-0833">Ubl conjugation pathway</keyword>
<name>A0AAN7DBH2_9FUNG</name>
<dbReference type="RefSeq" id="XP_064678177.1">
    <property type="nucleotide sequence ID" value="XM_064831897.1"/>
</dbReference>
<keyword evidence="4" id="KW-1185">Reference proteome</keyword>
<dbReference type="GO" id="GO:0005680">
    <property type="term" value="C:anaphase-promoting complex"/>
    <property type="evidence" value="ECO:0007669"/>
    <property type="project" value="InterPro"/>
</dbReference>
<dbReference type="AlphaFoldDB" id="A0AAN7DBH2"/>
<evidence type="ECO:0000256" key="2">
    <source>
        <dbReference type="SAM" id="MobiDB-lite"/>
    </source>
</evidence>
<dbReference type="GO" id="GO:0004722">
    <property type="term" value="F:protein serine/threonine phosphatase activity"/>
    <property type="evidence" value="ECO:0007669"/>
    <property type="project" value="UniProtKB-EC"/>
</dbReference>
<dbReference type="GO" id="GO:0031145">
    <property type="term" value="P:anaphase-promoting complex-dependent catabolic process"/>
    <property type="evidence" value="ECO:0007669"/>
    <property type="project" value="InterPro"/>
</dbReference>
<dbReference type="Proteomes" id="UP001304243">
    <property type="component" value="Unassembled WGS sequence"/>
</dbReference>
<gene>
    <name evidence="3" type="primary">NEM1_2</name>
    <name evidence="3" type="ORF">ATC70_012726</name>
</gene>
<evidence type="ECO:0000313" key="4">
    <source>
        <dbReference type="Proteomes" id="UP001304243"/>
    </source>
</evidence>
<dbReference type="Pfam" id="PF10471">
    <property type="entry name" value="ANAPC_CDC26"/>
    <property type="match status" value="1"/>
</dbReference>
<sequence length="100" mass="11709">MLRRQPTSVTLTAEDVEQFKQLLSNLQEQKDQKNLKEMQDETAVEDCDPDDIFMGKSLLLSERKRRREMEARLGLPSEEQQQVEEFSSSNGEPLFKRVHL</sequence>
<dbReference type="EC" id="3.1.3.16" evidence="3"/>
<dbReference type="GeneID" id="89956412"/>
<protein>
    <submittedName>
        <fullName evidence="3">Nuclear envelope morphology protein 1</fullName>
        <ecNumber evidence="3">3.1.3.16</ecNumber>
    </submittedName>
</protein>
<evidence type="ECO:0000313" key="3">
    <source>
        <dbReference type="EMBL" id="KAK4511511.1"/>
    </source>
</evidence>
<comment type="caution">
    <text evidence="3">The sequence shown here is derived from an EMBL/GenBank/DDBJ whole genome shotgun (WGS) entry which is preliminary data.</text>
</comment>
<dbReference type="EMBL" id="JASEJX010000030">
    <property type="protein sequence ID" value="KAK4511511.1"/>
    <property type="molecule type" value="Genomic_DNA"/>
</dbReference>
<organism evidence="3 4">
    <name type="scientific">Mucor velutinosus</name>
    <dbReference type="NCBI Taxonomy" id="708070"/>
    <lineage>
        <taxon>Eukaryota</taxon>
        <taxon>Fungi</taxon>
        <taxon>Fungi incertae sedis</taxon>
        <taxon>Mucoromycota</taxon>
        <taxon>Mucoromycotina</taxon>
        <taxon>Mucoromycetes</taxon>
        <taxon>Mucorales</taxon>
        <taxon>Mucorineae</taxon>
        <taxon>Mucoraceae</taxon>
        <taxon>Mucor</taxon>
    </lineage>
</organism>
<reference evidence="3 4" key="1">
    <citation type="submission" date="2022-11" db="EMBL/GenBank/DDBJ databases">
        <title>Mucor velutinosus strain NIH1002 WGS.</title>
        <authorList>
            <person name="Subramanian P."/>
            <person name="Mullikin J.C."/>
            <person name="Segre J.A."/>
            <person name="Zelazny A.M."/>
        </authorList>
    </citation>
    <scope>NUCLEOTIDE SEQUENCE [LARGE SCALE GENOMIC DNA]</scope>
    <source>
        <strain evidence="3 4">NIH1002</strain>
    </source>
</reference>
<keyword evidence="3" id="KW-0378">Hydrolase</keyword>
<evidence type="ECO:0000256" key="1">
    <source>
        <dbReference type="ARBA" id="ARBA00022786"/>
    </source>
</evidence>
<proteinExistence type="predicted"/>
<feature type="compositionally biased region" description="Low complexity" evidence="2">
    <location>
        <begin position="77"/>
        <end position="89"/>
    </location>
</feature>